<dbReference type="EMBL" id="JABTTQ020000009">
    <property type="protein sequence ID" value="KAK6150168.1"/>
    <property type="molecule type" value="Genomic_DNA"/>
</dbReference>
<gene>
    <name evidence="1" type="ORF">DH2020_017693</name>
</gene>
<sequence>MAALSYYSNWAALQQLESDLSIIEQLPQSELVPDQLDPWSIENCLFDPNDFFYTETPNSNPNYLPYDFSNGFTQPFEPIQFPKRQKGCHDFEEINYSEPAFYNTNISCPTSFRDFSPPENPIFQPKKETTGGGGLSAQSIAARREGENNGEDSGAWKACTENGEPIESDDEDLHVLLESPIVQEKLYSTEKCLVSKKFVQELSYDHEIVKSNPQLLSIVKQEH</sequence>
<comment type="caution">
    <text evidence="1">The sequence shown here is derived from an EMBL/GenBank/DDBJ whole genome shotgun (WGS) entry which is preliminary data.</text>
</comment>
<keyword evidence="2" id="KW-1185">Reference proteome</keyword>
<organism evidence="1 2">
    <name type="scientific">Rehmannia glutinosa</name>
    <name type="common">Chinese foxglove</name>
    <dbReference type="NCBI Taxonomy" id="99300"/>
    <lineage>
        <taxon>Eukaryota</taxon>
        <taxon>Viridiplantae</taxon>
        <taxon>Streptophyta</taxon>
        <taxon>Embryophyta</taxon>
        <taxon>Tracheophyta</taxon>
        <taxon>Spermatophyta</taxon>
        <taxon>Magnoliopsida</taxon>
        <taxon>eudicotyledons</taxon>
        <taxon>Gunneridae</taxon>
        <taxon>Pentapetalae</taxon>
        <taxon>asterids</taxon>
        <taxon>lamiids</taxon>
        <taxon>Lamiales</taxon>
        <taxon>Orobanchaceae</taxon>
        <taxon>Rehmannieae</taxon>
        <taxon>Rehmannia</taxon>
    </lineage>
</organism>
<proteinExistence type="predicted"/>
<evidence type="ECO:0000313" key="1">
    <source>
        <dbReference type="EMBL" id="KAK6150168.1"/>
    </source>
</evidence>
<protein>
    <submittedName>
        <fullName evidence="1">Uncharacterized protein</fullName>
    </submittedName>
</protein>
<reference evidence="1 2" key="1">
    <citation type="journal article" date="2021" name="Comput. Struct. Biotechnol. J.">
        <title>De novo genome assembly of the potent medicinal plant Rehmannia glutinosa using nanopore technology.</title>
        <authorList>
            <person name="Ma L."/>
            <person name="Dong C."/>
            <person name="Song C."/>
            <person name="Wang X."/>
            <person name="Zheng X."/>
            <person name="Niu Y."/>
            <person name="Chen S."/>
            <person name="Feng W."/>
        </authorList>
    </citation>
    <scope>NUCLEOTIDE SEQUENCE [LARGE SCALE GENOMIC DNA]</scope>
    <source>
        <strain evidence="1">DH-2019</strain>
    </source>
</reference>
<dbReference type="Proteomes" id="UP001318860">
    <property type="component" value="Unassembled WGS sequence"/>
</dbReference>
<accession>A0ABR0WTA8</accession>
<name>A0ABR0WTA8_REHGL</name>
<evidence type="ECO:0000313" key="2">
    <source>
        <dbReference type="Proteomes" id="UP001318860"/>
    </source>
</evidence>